<dbReference type="GO" id="GO:0071949">
    <property type="term" value="F:FAD binding"/>
    <property type="evidence" value="ECO:0007669"/>
    <property type="project" value="InterPro"/>
</dbReference>
<dbReference type="InterPro" id="IPR002938">
    <property type="entry name" value="FAD-bd"/>
</dbReference>
<dbReference type="PANTHER" id="PTHR43747:SF1">
    <property type="entry name" value="SLR1998 PROTEIN"/>
    <property type="match status" value="1"/>
</dbReference>
<dbReference type="AlphaFoldDB" id="A0A7W5EHS2"/>
<protein>
    <submittedName>
        <fullName evidence="2">Flavin-dependent dehydrogenase</fullName>
    </submittedName>
</protein>
<gene>
    <name evidence="2" type="ORF">FHS02_005269</name>
</gene>
<evidence type="ECO:0000313" key="2">
    <source>
        <dbReference type="EMBL" id="MBB3224405.1"/>
    </source>
</evidence>
<comment type="caution">
    <text evidence="2">The sequence shown here is derived from an EMBL/GenBank/DDBJ whole genome shotgun (WGS) entry which is preliminary data.</text>
</comment>
<evidence type="ECO:0000259" key="1">
    <source>
        <dbReference type="Pfam" id="PF01494"/>
    </source>
</evidence>
<dbReference type="EMBL" id="JACHXS010000012">
    <property type="protein sequence ID" value="MBB3224405.1"/>
    <property type="molecule type" value="Genomic_DNA"/>
</dbReference>
<evidence type="ECO:0000313" key="3">
    <source>
        <dbReference type="Proteomes" id="UP000584325"/>
    </source>
</evidence>
<accession>A0A7W5EHS2</accession>
<sequence>MQMQLESADILIVGAGPAGSVAAALLRKQGRQVLVIEREQFPRFSIGESLLPQSMQYLEEAGMLRAVVEAGFQYKNGAAFMKNGVYTDFDFRDKHSEGWGTTYQVQRADFDHLLAREAEKQGAEIRFRHEVLNIEPGQPGGRSLVTVRHPDGGQYQVDAGFILDASGFGRILPRLLKLETPSNFPVRGAIFTHVQDGIGARTGSEPGFDRSKIRVTVHPKHDNVWFWTIPFAGGRCSLGVVAETAYLEQYQGSPTERLQMIVAEEPSLSALLENATWDTPARQITGYSANVDRLWGEGYALLGNAGEFLDPVFSSGVTIAVRSASLAAAALKRQFAGEAVDWQADYGVPLRRGVDTFRAFVESWYKGGFQTIIFHERQQPEIRRMISAILAGYAWNQSNPYVKETARRLAALEAACALS</sequence>
<dbReference type="Gene3D" id="3.50.50.60">
    <property type="entry name" value="FAD/NAD(P)-binding domain"/>
    <property type="match status" value="1"/>
</dbReference>
<proteinExistence type="predicted"/>
<dbReference type="InterPro" id="IPR050816">
    <property type="entry name" value="Flavin-dep_Halogenase_NPB"/>
</dbReference>
<dbReference type="PANTHER" id="PTHR43747">
    <property type="entry name" value="FAD-BINDING PROTEIN"/>
    <property type="match status" value="1"/>
</dbReference>
<organism evidence="2 3">
    <name type="scientific">Pseudoduganella umbonata</name>
    <dbReference type="NCBI Taxonomy" id="864828"/>
    <lineage>
        <taxon>Bacteria</taxon>
        <taxon>Pseudomonadati</taxon>
        <taxon>Pseudomonadota</taxon>
        <taxon>Betaproteobacteria</taxon>
        <taxon>Burkholderiales</taxon>
        <taxon>Oxalobacteraceae</taxon>
        <taxon>Telluria group</taxon>
        <taxon>Pseudoduganella</taxon>
    </lineage>
</organism>
<name>A0A7W5EHS2_9BURK</name>
<dbReference type="SUPFAM" id="SSF51905">
    <property type="entry name" value="FAD/NAD(P)-binding domain"/>
    <property type="match status" value="1"/>
</dbReference>
<feature type="domain" description="FAD-binding" evidence="1">
    <location>
        <begin position="8"/>
        <end position="179"/>
    </location>
</feature>
<dbReference type="Proteomes" id="UP000584325">
    <property type="component" value="Unassembled WGS sequence"/>
</dbReference>
<reference evidence="2 3" key="1">
    <citation type="submission" date="2020-08" db="EMBL/GenBank/DDBJ databases">
        <title>Genomic Encyclopedia of Type Strains, Phase III (KMG-III): the genomes of soil and plant-associated and newly described type strains.</title>
        <authorList>
            <person name="Whitman W."/>
        </authorList>
    </citation>
    <scope>NUCLEOTIDE SEQUENCE [LARGE SCALE GENOMIC DNA]</scope>
    <source>
        <strain evidence="2 3">CECT 7753</strain>
    </source>
</reference>
<dbReference type="InterPro" id="IPR036188">
    <property type="entry name" value="FAD/NAD-bd_sf"/>
</dbReference>
<dbReference type="Pfam" id="PF01494">
    <property type="entry name" value="FAD_binding_3"/>
    <property type="match status" value="1"/>
</dbReference>